<dbReference type="EMBL" id="DS268580">
    <property type="protein sequence ID" value="EFO91698.1"/>
    <property type="molecule type" value="Genomic_DNA"/>
</dbReference>
<proteinExistence type="predicted"/>
<keyword evidence="1" id="KW-1133">Transmembrane helix</keyword>
<dbReference type="HOGENOM" id="CLU_115989_0_0_1"/>
<dbReference type="PANTHER" id="PTHR47516:SF2">
    <property type="entry name" value="SERPENTINE RECEPTOR CLASS GAMMA"/>
    <property type="match status" value="1"/>
</dbReference>
<organism evidence="3">
    <name type="scientific">Caenorhabditis remanei</name>
    <name type="common">Caenorhabditis vulgaris</name>
    <dbReference type="NCBI Taxonomy" id="31234"/>
    <lineage>
        <taxon>Eukaryota</taxon>
        <taxon>Metazoa</taxon>
        <taxon>Ecdysozoa</taxon>
        <taxon>Nematoda</taxon>
        <taxon>Chromadorea</taxon>
        <taxon>Rhabditida</taxon>
        <taxon>Rhabditina</taxon>
        <taxon>Rhabditomorpha</taxon>
        <taxon>Rhabditoidea</taxon>
        <taxon>Rhabditidae</taxon>
        <taxon>Peloderinae</taxon>
        <taxon>Caenorhabditis</taxon>
    </lineage>
</organism>
<dbReference type="InterPro" id="IPR003839">
    <property type="entry name" value="7TM_GPCR_serpentine_rcpt_Sru"/>
</dbReference>
<keyword evidence="3" id="KW-1185">Reference proteome</keyword>
<dbReference type="InParanoid" id="E3NB03"/>
<dbReference type="OMA" id="HGMIRRI"/>
<dbReference type="AlphaFoldDB" id="E3NB03"/>
<dbReference type="OrthoDB" id="5807521at2759"/>
<dbReference type="Proteomes" id="UP000008281">
    <property type="component" value="Unassembled WGS sequence"/>
</dbReference>
<evidence type="ECO:0000256" key="1">
    <source>
        <dbReference type="SAM" id="Phobius"/>
    </source>
</evidence>
<keyword evidence="1" id="KW-0472">Membrane</keyword>
<dbReference type="Pfam" id="PF10322">
    <property type="entry name" value="7TM_GPCR_Sru"/>
    <property type="match status" value="1"/>
</dbReference>
<gene>
    <name evidence="2" type="ORF">CRE_06072</name>
</gene>
<feature type="transmembrane region" description="Helical" evidence="1">
    <location>
        <begin position="36"/>
        <end position="64"/>
    </location>
</feature>
<name>E3NB03_CAERE</name>
<sequence length="168" mass="19096">MEQPYPFGAILIISKFFEDNLVRLGIFYSNMQNDMLQVLCAFGNFLLTAIVTFTIIGLNIAMFFKIRKRKMSSVGQSYSSQNQKVARTLTGTMIVMLIPLIVYLFVSAAEIISTNYFAYILYCGDIAGDIRVHIVSCYFYFTHPVFKKHGMIRRITVVQKVSSLSGHC</sequence>
<accession>E3NB03</accession>
<protein>
    <submittedName>
        <fullName evidence="2">Uncharacterized protein</fullName>
    </submittedName>
</protein>
<feature type="transmembrane region" description="Helical" evidence="1">
    <location>
        <begin position="85"/>
        <end position="106"/>
    </location>
</feature>
<evidence type="ECO:0000313" key="3">
    <source>
        <dbReference type="Proteomes" id="UP000008281"/>
    </source>
</evidence>
<reference evidence="2" key="1">
    <citation type="submission" date="2007-07" db="EMBL/GenBank/DDBJ databases">
        <title>PCAP assembly of the Caenorhabditis remanei genome.</title>
        <authorList>
            <consortium name="The Caenorhabditis remanei Sequencing Consortium"/>
            <person name="Wilson R.K."/>
        </authorList>
    </citation>
    <scope>NUCLEOTIDE SEQUENCE [LARGE SCALE GENOMIC DNA]</scope>
    <source>
        <strain evidence="2">PB4641</strain>
    </source>
</reference>
<dbReference type="PANTHER" id="PTHR47516">
    <property type="entry name" value="SERPENTINE RECEPTOR, CLASS U-RELATED"/>
    <property type="match status" value="1"/>
</dbReference>
<evidence type="ECO:0000313" key="2">
    <source>
        <dbReference type="EMBL" id="EFO91698.1"/>
    </source>
</evidence>
<keyword evidence="1" id="KW-0812">Transmembrane</keyword>